<dbReference type="Proteomes" id="UP000437065">
    <property type="component" value="Unassembled WGS sequence"/>
</dbReference>
<dbReference type="AlphaFoldDB" id="A0A6B0SMZ5"/>
<evidence type="ECO:0000256" key="1">
    <source>
        <dbReference type="SAM" id="Phobius"/>
    </source>
</evidence>
<dbReference type="EMBL" id="WUUS01000001">
    <property type="protein sequence ID" value="MXR40105.1"/>
    <property type="molecule type" value="Genomic_DNA"/>
</dbReference>
<name>A0A6B0SMZ5_9EURY</name>
<keyword evidence="1" id="KW-0812">Transmembrane</keyword>
<reference evidence="2 3" key="1">
    <citation type="submission" date="2019-12" db="EMBL/GenBank/DDBJ databases">
        <title>Isolation and characterization of three novel carbon monoxide-oxidizing members of Halobacteria from salione crusts and soils.</title>
        <authorList>
            <person name="Myers M.R."/>
            <person name="King G.M."/>
        </authorList>
    </citation>
    <scope>NUCLEOTIDE SEQUENCE [LARGE SCALE GENOMIC DNA]</scope>
    <source>
        <strain evidence="2 3">WSA2</strain>
    </source>
</reference>
<comment type="caution">
    <text evidence="2">The sequence shown here is derived from an EMBL/GenBank/DDBJ whole genome shotgun (WGS) entry which is preliminary data.</text>
</comment>
<keyword evidence="1" id="KW-1133">Transmembrane helix</keyword>
<evidence type="ECO:0000313" key="3">
    <source>
        <dbReference type="Proteomes" id="UP000437065"/>
    </source>
</evidence>
<protein>
    <submittedName>
        <fullName evidence="2">Uncharacterized protein</fullName>
    </submittedName>
</protein>
<accession>A0A6B0SMZ5</accession>
<sequence>MSGGDPIAALGAGSVLFAWYKFYVKGDKQGGIFVGLWAPTMFAAAGYLQQKDLVRKVRQGLSSF</sequence>
<organism evidence="2 3">
    <name type="scientific">Halobaculum saliterrae</name>
    <dbReference type="NCBI Taxonomy" id="2073113"/>
    <lineage>
        <taxon>Archaea</taxon>
        <taxon>Methanobacteriati</taxon>
        <taxon>Methanobacteriota</taxon>
        <taxon>Stenosarchaea group</taxon>
        <taxon>Halobacteria</taxon>
        <taxon>Halobacteriales</taxon>
        <taxon>Haloferacaceae</taxon>
        <taxon>Halobaculum</taxon>
    </lineage>
</organism>
<evidence type="ECO:0000313" key="2">
    <source>
        <dbReference type="EMBL" id="MXR40105.1"/>
    </source>
</evidence>
<proteinExistence type="predicted"/>
<keyword evidence="1" id="KW-0472">Membrane</keyword>
<keyword evidence="3" id="KW-1185">Reference proteome</keyword>
<gene>
    <name evidence="2" type="ORF">GRX01_01865</name>
</gene>
<feature type="transmembrane region" description="Helical" evidence="1">
    <location>
        <begin position="30"/>
        <end position="48"/>
    </location>
</feature>